<sequence length="370" mass="42129">MAVGSKIRRDDEDDENDEDDEDDNKSGHSDEDVSDSELSDGQSETTDKVQDASTLQNQVIVLSPALSQLLELLFKLCITFCTEDFADGYPSSTHLVYFSGILSINPDGRGFRTAKLYTPFLSALIYNQRLLFLEYALPLRAYEHIGIPRRPRHRQFERLDTVRHRYMLTKSMTPLTEMLSLRDYGRVIARTDTPSFFLHWSDDLQTVSYGDSFTITMDTFRQLSEHFIGHAEELCEQLMLGLQVDVHLERVKDDLVNAKDGFSFISHPHNKLSHAYAQLLKQACTPYSGLFDESHGTWKATAVARYQKTAERLLEFLAGCFHTTSGQTGRSSELFSLTYQNSAFGERGLYIHNGSVMTLTRHHKAKRSTN</sequence>
<dbReference type="GeneID" id="70191250"/>
<evidence type="ECO:0000313" key="2">
    <source>
        <dbReference type="EMBL" id="KAH7010686.1"/>
    </source>
</evidence>
<reference evidence="2" key="1">
    <citation type="journal article" date="2021" name="Nat. Commun.">
        <title>Genetic determinants of endophytism in the Arabidopsis root mycobiome.</title>
        <authorList>
            <person name="Mesny F."/>
            <person name="Miyauchi S."/>
            <person name="Thiergart T."/>
            <person name="Pickel B."/>
            <person name="Atanasova L."/>
            <person name="Karlsson M."/>
            <person name="Huettel B."/>
            <person name="Barry K.W."/>
            <person name="Haridas S."/>
            <person name="Chen C."/>
            <person name="Bauer D."/>
            <person name="Andreopoulos W."/>
            <person name="Pangilinan J."/>
            <person name="LaButti K."/>
            <person name="Riley R."/>
            <person name="Lipzen A."/>
            <person name="Clum A."/>
            <person name="Drula E."/>
            <person name="Henrissat B."/>
            <person name="Kohler A."/>
            <person name="Grigoriev I.V."/>
            <person name="Martin F.M."/>
            <person name="Hacquard S."/>
        </authorList>
    </citation>
    <scope>NUCLEOTIDE SEQUENCE</scope>
    <source>
        <strain evidence="2">MPI-CAGE-CH-0230</strain>
    </source>
</reference>
<organism evidence="2 3">
    <name type="scientific">Microdochium trichocladiopsis</name>
    <dbReference type="NCBI Taxonomy" id="1682393"/>
    <lineage>
        <taxon>Eukaryota</taxon>
        <taxon>Fungi</taxon>
        <taxon>Dikarya</taxon>
        <taxon>Ascomycota</taxon>
        <taxon>Pezizomycotina</taxon>
        <taxon>Sordariomycetes</taxon>
        <taxon>Xylariomycetidae</taxon>
        <taxon>Xylariales</taxon>
        <taxon>Microdochiaceae</taxon>
        <taxon>Microdochium</taxon>
    </lineage>
</organism>
<dbReference type="RefSeq" id="XP_046004217.1">
    <property type="nucleotide sequence ID" value="XM_046161704.1"/>
</dbReference>
<feature type="region of interest" description="Disordered" evidence="1">
    <location>
        <begin position="1"/>
        <end position="50"/>
    </location>
</feature>
<protein>
    <submittedName>
        <fullName evidence="2">Uncharacterized protein</fullName>
    </submittedName>
</protein>
<evidence type="ECO:0000256" key="1">
    <source>
        <dbReference type="SAM" id="MobiDB-lite"/>
    </source>
</evidence>
<feature type="compositionally biased region" description="Acidic residues" evidence="1">
    <location>
        <begin position="11"/>
        <end position="23"/>
    </location>
</feature>
<gene>
    <name evidence="2" type="ORF">B0I36DRAFT_401542</name>
</gene>
<evidence type="ECO:0000313" key="3">
    <source>
        <dbReference type="Proteomes" id="UP000756346"/>
    </source>
</evidence>
<name>A0A9P8XQ23_9PEZI</name>
<keyword evidence="3" id="KW-1185">Reference proteome</keyword>
<dbReference type="EMBL" id="JAGTJQ010000017">
    <property type="protein sequence ID" value="KAH7010686.1"/>
    <property type="molecule type" value="Genomic_DNA"/>
</dbReference>
<dbReference type="AlphaFoldDB" id="A0A9P8XQ23"/>
<dbReference type="OrthoDB" id="5106157at2759"/>
<comment type="caution">
    <text evidence="2">The sequence shown here is derived from an EMBL/GenBank/DDBJ whole genome shotgun (WGS) entry which is preliminary data.</text>
</comment>
<proteinExistence type="predicted"/>
<dbReference type="Proteomes" id="UP000756346">
    <property type="component" value="Unassembled WGS sequence"/>
</dbReference>
<accession>A0A9P8XQ23</accession>